<accession>A0A9D2H6I2</accession>
<evidence type="ECO:0000313" key="5">
    <source>
        <dbReference type="Proteomes" id="UP000824220"/>
    </source>
</evidence>
<feature type="domain" description="CT398-like coiled coil hairpin" evidence="3">
    <location>
        <begin position="1"/>
        <end position="174"/>
    </location>
</feature>
<dbReference type="AlphaFoldDB" id="A0A9D2H6I2"/>
<dbReference type="Pfam" id="PF24481">
    <property type="entry name" value="CT398_CC"/>
    <property type="match status" value="1"/>
</dbReference>
<reference evidence="4" key="1">
    <citation type="journal article" date="2021" name="PeerJ">
        <title>Extensive microbial diversity within the chicken gut microbiome revealed by metagenomics and culture.</title>
        <authorList>
            <person name="Gilroy R."/>
            <person name="Ravi A."/>
            <person name="Getino M."/>
            <person name="Pursley I."/>
            <person name="Horton D.L."/>
            <person name="Alikhan N.F."/>
            <person name="Baker D."/>
            <person name="Gharbi K."/>
            <person name="Hall N."/>
            <person name="Watson M."/>
            <person name="Adriaenssens E.M."/>
            <person name="Foster-Nyarko E."/>
            <person name="Jarju S."/>
            <person name="Secka A."/>
            <person name="Antonio M."/>
            <person name="Oren A."/>
            <person name="Chaudhuri R.R."/>
            <person name="La Ragione R."/>
            <person name="Hildebrand F."/>
            <person name="Pallen M.J."/>
        </authorList>
    </citation>
    <scope>NUCLEOTIDE SEQUENCE</scope>
    <source>
        <strain evidence="4">ChiHjej8B7-3636</strain>
    </source>
</reference>
<gene>
    <name evidence="4" type="ORF">H9800_11415</name>
</gene>
<dbReference type="Pfam" id="PF02591">
    <property type="entry name" value="Zn_ribbon_9"/>
    <property type="match status" value="1"/>
</dbReference>
<protein>
    <submittedName>
        <fullName evidence="4">DNA-binding protein</fullName>
    </submittedName>
</protein>
<evidence type="ECO:0000259" key="3">
    <source>
        <dbReference type="Pfam" id="PF24481"/>
    </source>
</evidence>
<evidence type="ECO:0000313" key="4">
    <source>
        <dbReference type="EMBL" id="HJA05453.1"/>
    </source>
</evidence>
<dbReference type="EMBL" id="DXAM01000154">
    <property type="protein sequence ID" value="HJA05453.1"/>
    <property type="molecule type" value="Genomic_DNA"/>
</dbReference>
<dbReference type="InterPro" id="IPR003743">
    <property type="entry name" value="Zf-RING_7"/>
</dbReference>
<keyword evidence="1" id="KW-0175">Coiled coil</keyword>
<dbReference type="GO" id="GO:0003677">
    <property type="term" value="F:DNA binding"/>
    <property type="evidence" value="ECO:0007669"/>
    <property type="project" value="UniProtKB-KW"/>
</dbReference>
<reference evidence="4" key="2">
    <citation type="submission" date="2021-04" db="EMBL/GenBank/DDBJ databases">
        <authorList>
            <person name="Gilroy R."/>
        </authorList>
    </citation>
    <scope>NUCLEOTIDE SEQUENCE</scope>
    <source>
        <strain evidence="4">ChiHjej8B7-3636</strain>
    </source>
</reference>
<dbReference type="Gene3D" id="1.10.287.1490">
    <property type="match status" value="1"/>
</dbReference>
<keyword evidence="4" id="KW-0238">DNA-binding</keyword>
<dbReference type="InterPro" id="IPR056003">
    <property type="entry name" value="CT398_CC_hairpin"/>
</dbReference>
<evidence type="ECO:0000259" key="2">
    <source>
        <dbReference type="Pfam" id="PF02591"/>
    </source>
</evidence>
<evidence type="ECO:0000256" key="1">
    <source>
        <dbReference type="SAM" id="Coils"/>
    </source>
</evidence>
<dbReference type="Proteomes" id="UP000824220">
    <property type="component" value="Unassembled WGS sequence"/>
</dbReference>
<proteinExistence type="predicted"/>
<name>A0A9D2H6I2_9MICO</name>
<sequence length="228" mass="24689">MDIELQRAEDARQHPPQAARVKELIATRGEQGRTLVEKTNARDDLKVQLGRVESDISVARTRQERDRDLLGKTAVAREARALEGEIDSLAVRIDGLETQQLELMELLQAADEAVAAQQRLLEQTTAEGQELSVGGKAAVEKAAAEVQQLTRDRAAVVSRIPSDLVALYERLAARGPAVGHFQHGTCGGCHMALAPTDIAQLRKAADDDVMHCPECGCIIVRTAESGLT</sequence>
<comment type="caution">
    <text evidence="4">The sequence shown here is derived from an EMBL/GenBank/DDBJ whole genome shotgun (WGS) entry which is preliminary data.</text>
</comment>
<organism evidence="4 5">
    <name type="scientific">Candidatus Microbacterium stercoravium</name>
    <dbReference type="NCBI Taxonomy" id="2838697"/>
    <lineage>
        <taxon>Bacteria</taxon>
        <taxon>Bacillati</taxon>
        <taxon>Actinomycetota</taxon>
        <taxon>Actinomycetes</taxon>
        <taxon>Micrococcales</taxon>
        <taxon>Microbacteriaceae</taxon>
        <taxon>Microbacterium</taxon>
    </lineage>
</organism>
<feature type="coiled-coil region" evidence="1">
    <location>
        <begin position="79"/>
        <end position="127"/>
    </location>
</feature>
<feature type="domain" description="C4-type zinc ribbon" evidence="2">
    <location>
        <begin position="185"/>
        <end position="219"/>
    </location>
</feature>